<evidence type="ECO:0000256" key="6">
    <source>
        <dbReference type="ARBA" id="ARBA00022989"/>
    </source>
</evidence>
<keyword evidence="7 8" id="KW-0472">Membrane</keyword>
<protein>
    <submittedName>
        <fullName evidence="9">Putative branched-subunit amino acid permease</fullName>
    </submittedName>
</protein>
<keyword evidence="5 8" id="KW-0812">Transmembrane</keyword>
<comment type="subcellular location">
    <subcellularLocation>
        <location evidence="1">Cell membrane</location>
        <topology evidence="1">Multi-pass membrane protein</topology>
    </subcellularLocation>
</comment>
<evidence type="ECO:0000256" key="3">
    <source>
        <dbReference type="ARBA" id="ARBA00022448"/>
    </source>
</evidence>
<keyword evidence="3" id="KW-0813">Transport</keyword>
<sequence length="253" mass="26764">MTDQPDTPTPPEAATPAARAFGHGLRDGLPFLLVLTPFALVFGVAAREAGLDVLQALAFSVAVVAGAAQFAALHLMLDEAPLAIILLTALAVNLRMAMYSAGLVPWLGQAPLWQRACVAYLTVDQTYACSVARFEKNPQWSTRTRILYFLGCATPVCPIWFVMTLVGAVIGSALPAWLALDFAMPICFLALIAPMLRSLPHLAAAATSILLSLGLAFLPYNTGVLVAALVAMAVGAQCEVWLKAHGPRRARAA</sequence>
<feature type="transmembrane region" description="Helical" evidence="8">
    <location>
        <begin position="83"/>
        <end position="107"/>
    </location>
</feature>
<name>A0A318SS58_9RHOB</name>
<comment type="caution">
    <text evidence="9">The sequence shown here is derived from an EMBL/GenBank/DDBJ whole genome shotgun (WGS) entry which is preliminary data.</text>
</comment>
<dbReference type="EMBL" id="QJTE01000002">
    <property type="protein sequence ID" value="PYE84660.1"/>
    <property type="molecule type" value="Genomic_DNA"/>
</dbReference>
<organism evidence="9 10">
    <name type="scientific">Pseudoroseicyclus aestuarii</name>
    <dbReference type="NCBI Taxonomy" id="1795041"/>
    <lineage>
        <taxon>Bacteria</taxon>
        <taxon>Pseudomonadati</taxon>
        <taxon>Pseudomonadota</taxon>
        <taxon>Alphaproteobacteria</taxon>
        <taxon>Rhodobacterales</taxon>
        <taxon>Paracoccaceae</taxon>
        <taxon>Pseudoroseicyclus</taxon>
    </lineage>
</organism>
<evidence type="ECO:0000313" key="10">
    <source>
        <dbReference type="Proteomes" id="UP000248311"/>
    </source>
</evidence>
<dbReference type="Pfam" id="PF03591">
    <property type="entry name" value="AzlC"/>
    <property type="match status" value="1"/>
</dbReference>
<dbReference type="GO" id="GO:1903785">
    <property type="term" value="P:L-valine transmembrane transport"/>
    <property type="evidence" value="ECO:0007669"/>
    <property type="project" value="TreeGrafter"/>
</dbReference>
<keyword evidence="4" id="KW-1003">Cell membrane</keyword>
<evidence type="ECO:0000256" key="5">
    <source>
        <dbReference type="ARBA" id="ARBA00022692"/>
    </source>
</evidence>
<gene>
    <name evidence="9" type="ORF">DFP88_102463</name>
</gene>
<dbReference type="InterPro" id="IPR011606">
    <property type="entry name" value="Brnchd-chn_aa_trnsp_permease"/>
</dbReference>
<feature type="transmembrane region" description="Helical" evidence="8">
    <location>
        <begin position="53"/>
        <end position="77"/>
    </location>
</feature>
<reference evidence="9 10" key="1">
    <citation type="submission" date="2018-06" db="EMBL/GenBank/DDBJ databases">
        <title>Genomic Encyclopedia of Type Strains, Phase III (KMG-III): the genomes of soil and plant-associated and newly described type strains.</title>
        <authorList>
            <person name="Whitman W."/>
        </authorList>
    </citation>
    <scope>NUCLEOTIDE SEQUENCE [LARGE SCALE GENOMIC DNA]</scope>
    <source>
        <strain evidence="9 10">CECT 9025</strain>
    </source>
</reference>
<dbReference type="OrthoDB" id="3579489at2"/>
<feature type="transmembrane region" description="Helical" evidence="8">
    <location>
        <begin position="28"/>
        <end position="46"/>
    </location>
</feature>
<evidence type="ECO:0000256" key="1">
    <source>
        <dbReference type="ARBA" id="ARBA00004651"/>
    </source>
</evidence>
<accession>A0A318SS58</accession>
<evidence type="ECO:0000256" key="8">
    <source>
        <dbReference type="SAM" id="Phobius"/>
    </source>
</evidence>
<dbReference type="Proteomes" id="UP000248311">
    <property type="component" value="Unassembled WGS sequence"/>
</dbReference>
<comment type="similarity">
    <text evidence="2">Belongs to the AzlC family.</text>
</comment>
<keyword evidence="6 8" id="KW-1133">Transmembrane helix</keyword>
<dbReference type="GO" id="GO:0005886">
    <property type="term" value="C:plasma membrane"/>
    <property type="evidence" value="ECO:0007669"/>
    <property type="project" value="UniProtKB-SubCell"/>
</dbReference>
<dbReference type="PANTHER" id="PTHR34979:SF1">
    <property type="entry name" value="INNER MEMBRANE PROTEIN YGAZ"/>
    <property type="match status" value="1"/>
</dbReference>
<dbReference type="RefSeq" id="WP_110813733.1">
    <property type="nucleotide sequence ID" value="NZ_QJTE01000002.1"/>
</dbReference>
<keyword evidence="10" id="KW-1185">Reference proteome</keyword>
<feature type="transmembrane region" description="Helical" evidence="8">
    <location>
        <begin position="146"/>
        <end position="170"/>
    </location>
</feature>
<evidence type="ECO:0000256" key="2">
    <source>
        <dbReference type="ARBA" id="ARBA00010735"/>
    </source>
</evidence>
<evidence type="ECO:0000256" key="4">
    <source>
        <dbReference type="ARBA" id="ARBA00022475"/>
    </source>
</evidence>
<dbReference type="PANTHER" id="PTHR34979">
    <property type="entry name" value="INNER MEMBRANE PROTEIN YGAZ"/>
    <property type="match status" value="1"/>
</dbReference>
<evidence type="ECO:0000313" key="9">
    <source>
        <dbReference type="EMBL" id="PYE84660.1"/>
    </source>
</evidence>
<evidence type="ECO:0000256" key="7">
    <source>
        <dbReference type="ARBA" id="ARBA00023136"/>
    </source>
</evidence>
<proteinExistence type="inferred from homology"/>
<dbReference type="AlphaFoldDB" id="A0A318SS58"/>
<feature type="transmembrane region" description="Helical" evidence="8">
    <location>
        <begin position="176"/>
        <end position="192"/>
    </location>
</feature>